<evidence type="ECO:0000313" key="2">
    <source>
        <dbReference type="EMBL" id="KPI93387.1"/>
    </source>
</evidence>
<name>A0A194PJ85_PAPXU</name>
<keyword evidence="1" id="KW-0812">Transmembrane</keyword>
<dbReference type="InterPro" id="IPR010562">
    <property type="entry name" value="Haemolymph_juvenile_hormone-bd"/>
</dbReference>
<sequence>MSLRSARELIETKSVQLFELLRLLIKEGSATNDVPILDPLQIEHQEINYTSNGFTIQSELYNMTLLGLGDFEILDTTFDKEDISLELNMRFPLLSLLSERYVMAGDIYSIFPLLANGFLNIEAHDLIFRSKIYLTQSADGKSILIDRFIHPQFEVDTIVSRTEFDGNIDDILNAMIEDLLADYLTRFSKYIAAQHEHDAKQFLNQYLTNFESWRLIAAILMKLLILLTLCALAAALPKSRKEVHYESLSELSTSERNFLINLLIRQLIEYVRNVIKNGSDLFGLPPLDPLDLESFRLQIPAGIANLDLDLQKIFMTGLGGFVVHKSELILRDLSFEIDLSVPKLDISTEIYDFTGDLFDAIPLYGKGNAAFQIEEFRLRAKIYLKQSDNEKSIIIDRIENATFELPSFKSNVAGAIGGGDIDVIVNAVIQEVVVDYINRFRGAISNFGSEFVVDIANPYLNQLDTWRFIERLL</sequence>
<organism evidence="2 3">
    <name type="scientific">Papilio xuthus</name>
    <name type="common">Asian swallowtail butterfly</name>
    <dbReference type="NCBI Taxonomy" id="66420"/>
    <lineage>
        <taxon>Eukaryota</taxon>
        <taxon>Metazoa</taxon>
        <taxon>Ecdysozoa</taxon>
        <taxon>Arthropoda</taxon>
        <taxon>Hexapoda</taxon>
        <taxon>Insecta</taxon>
        <taxon>Pterygota</taxon>
        <taxon>Neoptera</taxon>
        <taxon>Endopterygota</taxon>
        <taxon>Lepidoptera</taxon>
        <taxon>Glossata</taxon>
        <taxon>Ditrysia</taxon>
        <taxon>Papilionoidea</taxon>
        <taxon>Papilionidae</taxon>
        <taxon>Papilioninae</taxon>
        <taxon>Papilio</taxon>
    </lineage>
</organism>
<feature type="transmembrane region" description="Helical" evidence="1">
    <location>
        <begin position="213"/>
        <end position="236"/>
    </location>
</feature>
<keyword evidence="1" id="KW-1133">Transmembrane helix</keyword>
<dbReference type="AlphaFoldDB" id="A0A194PJ85"/>
<dbReference type="EMBL" id="KQ459602">
    <property type="protein sequence ID" value="KPI93387.1"/>
    <property type="molecule type" value="Genomic_DNA"/>
</dbReference>
<dbReference type="SMART" id="SM00700">
    <property type="entry name" value="JHBP"/>
    <property type="match status" value="1"/>
</dbReference>
<evidence type="ECO:0000256" key="1">
    <source>
        <dbReference type="SAM" id="Phobius"/>
    </source>
</evidence>
<evidence type="ECO:0000313" key="3">
    <source>
        <dbReference type="Proteomes" id="UP000053268"/>
    </source>
</evidence>
<gene>
    <name evidence="2" type="ORF">RR46_10647</name>
</gene>
<dbReference type="Proteomes" id="UP000053268">
    <property type="component" value="Unassembled WGS sequence"/>
</dbReference>
<dbReference type="PANTHER" id="PTHR11008:SF9">
    <property type="entry name" value="PROTEIN TAKEOUT-LIKE PROTEIN"/>
    <property type="match status" value="1"/>
</dbReference>
<keyword evidence="3" id="KW-1185">Reference proteome</keyword>
<reference evidence="2 3" key="1">
    <citation type="journal article" date="2015" name="Nat. Commun.">
        <title>Outbred genome sequencing and CRISPR/Cas9 gene editing in butterflies.</title>
        <authorList>
            <person name="Li X."/>
            <person name="Fan D."/>
            <person name="Zhang W."/>
            <person name="Liu G."/>
            <person name="Zhang L."/>
            <person name="Zhao L."/>
            <person name="Fang X."/>
            <person name="Chen L."/>
            <person name="Dong Y."/>
            <person name="Chen Y."/>
            <person name="Ding Y."/>
            <person name="Zhao R."/>
            <person name="Feng M."/>
            <person name="Zhu Y."/>
            <person name="Feng Y."/>
            <person name="Jiang X."/>
            <person name="Zhu D."/>
            <person name="Xiang H."/>
            <person name="Feng X."/>
            <person name="Li S."/>
            <person name="Wang J."/>
            <person name="Zhang G."/>
            <person name="Kronforst M.R."/>
            <person name="Wang W."/>
        </authorList>
    </citation>
    <scope>NUCLEOTIDE SEQUENCE [LARGE SCALE GENOMIC DNA]</scope>
    <source>
        <strain evidence="2">Ya'a_city_454_Px</strain>
        <tissue evidence="2">Whole body</tissue>
    </source>
</reference>
<proteinExistence type="predicted"/>
<protein>
    <submittedName>
        <fullName evidence="2">Uncharacterized protein</fullName>
    </submittedName>
</protein>
<dbReference type="PANTHER" id="PTHR11008">
    <property type="entry name" value="PROTEIN TAKEOUT-LIKE PROTEIN"/>
    <property type="match status" value="1"/>
</dbReference>
<accession>A0A194PJ85</accession>
<keyword evidence="1" id="KW-0472">Membrane</keyword>
<dbReference type="Gene3D" id="3.15.10.30">
    <property type="entry name" value="Haemolymph juvenile hormone binding protein"/>
    <property type="match status" value="2"/>
</dbReference>
<dbReference type="Pfam" id="PF06585">
    <property type="entry name" value="JHBP"/>
    <property type="match status" value="2"/>
</dbReference>
<dbReference type="InterPro" id="IPR038606">
    <property type="entry name" value="To_sf"/>
</dbReference>